<dbReference type="Gene3D" id="1.10.10.2840">
    <property type="entry name" value="PucR C-terminal helix-turn-helix domain"/>
    <property type="match status" value="1"/>
</dbReference>
<dbReference type="PANTHER" id="PTHR33744:SF1">
    <property type="entry name" value="DNA-BINDING TRANSCRIPTIONAL ACTIVATOR ADER"/>
    <property type="match status" value="1"/>
</dbReference>
<dbReference type="InterPro" id="IPR025736">
    <property type="entry name" value="PucR_C-HTH_dom"/>
</dbReference>
<dbReference type="InterPro" id="IPR025751">
    <property type="entry name" value="RsbRD_N_dom"/>
</dbReference>
<feature type="compositionally biased region" description="Gly residues" evidence="2">
    <location>
        <begin position="240"/>
        <end position="251"/>
    </location>
</feature>
<dbReference type="RefSeq" id="WP_395509336.1">
    <property type="nucleotide sequence ID" value="NZ_JBBDHD010000019.1"/>
</dbReference>
<proteinExistence type="inferred from homology"/>
<dbReference type="Pfam" id="PF14361">
    <property type="entry name" value="RsbRD_N"/>
    <property type="match status" value="1"/>
</dbReference>
<feature type="domain" description="PucR C-terminal helix-turn-helix" evidence="3">
    <location>
        <begin position="366"/>
        <end position="422"/>
    </location>
</feature>
<protein>
    <submittedName>
        <fullName evidence="6">Helix-turn-helix domain-containing protein</fullName>
    </submittedName>
</protein>
<evidence type="ECO:0000313" key="6">
    <source>
        <dbReference type="EMBL" id="MFH7595477.1"/>
    </source>
</evidence>
<dbReference type="Pfam" id="PF17853">
    <property type="entry name" value="GGDEF_2"/>
    <property type="match status" value="1"/>
</dbReference>
<feature type="compositionally biased region" description="Low complexity" evidence="2">
    <location>
        <begin position="437"/>
        <end position="456"/>
    </location>
</feature>
<feature type="compositionally biased region" description="Gly residues" evidence="2">
    <location>
        <begin position="216"/>
        <end position="228"/>
    </location>
</feature>
<dbReference type="Pfam" id="PF13556">
    <property type="entry name" value="HTH_30"/>
    <property type="match status" value="1"/>
</dbReference>
<dbReference type="InterPro" id="IPR041522">
    <property type="entry name" value="CdaR_GGDEF"/>
</dbReference>
<dbReference type="Proteomes" id="UP001610631">
    <property type="component" value="Unassembled WGS sequence"/>
</dbReference>
<feature type="domain" description="CdaR GGDEF-like" evidence="5">
    <location>
        <begin position="173"/>
        <end position="313"/>
    </location>
</feature>
<accession>A0ABW7PAU0</accession>
<evidence type="ECO:0000259" key="3">
    <source>
        <dbReference type="Pfam" id="PF13556"/>
    </source>
</evidence>
<name>A0ABW7PAU0_9ACTN</name>
<evidence type="ECO:0000259" key="5">
    <source>
        <dbReference type="Pfam" id="PF17853"/>
    </source>
</evidence>
<evidence type="ECO:0000256" key="2">
    <source>
        <dbReference type="SAM" id="MobiDB-lite"/>
    </source>
</evidence>
<dbReference type="InterPro" id="IPR051448">
    <property type="entry name" value="CdaR-like_regulators"/>
</dbReference>
<feature type="domain" description="RsbT co-antagonist protein RsbRD N-terminal" evidence="4">
    <location>
        <begin position="20"/>
        <end position="156"/>
    </location>
</feature>
<reference evidence="6 7" key="1">
    <citation type="submission" date="2024-03" db="EMBL/GenBank/DDBJ databases">
        <title>Whole genome sequencing of Streptomyces racemochromogenes, to identify antimicrobial biosynthetic gene clusters.</title>
        <authorList>
            <person name="Suryawanshi P."/>
            <person name="Krishnaraj P.U."/>
            <person name="Arun Y.P."/>
            <person name="Suryawanshi M.P."/>
            <person name="Rakshit O."/>
        </authorList>
    </citation>
    <scope>NUCLEOTIDE SEQUENCE [LARGE SCALE GENOMIC DNA]</scope>
    <source>
        <strain evidence="6 7">AUDT626</strain>
    </source>
</reference>
<organism evidence="6 7">
    <name type="scientific">Streptomyces racemochromogenes</name>
    <dbReference type="NCBI Taxonomy" id="67353"/>
    <lineage>
        <taxon>Bacteria</taxon>
        <taxon>Bacillati</taxon>
        <taxon>Actinomycetota</taxon>
        <taxon>Actinomycetes</taxon>
        <taxon>Kitasatosporales</taxon>
        <taxon>Streptomycetaceae</taxon>
        <taxon>Streptomyces</taxon>
    </lineage>
</organism>
<evidence type="ECO:0000256" key="1">
    <source>
        <dbReference type="ARBA" id="ARBA00006754"/>
    </source>
</evidence>
<dbReference type="PANTHER" id="PTHR33744">
    <property type="entry name" value="CARBOHYDRATE DIACID REGULATOR"/>
    <property type="match status" value="1"/>
</dbReference>
<feature type="region of interest" description="Disordered" evidence="2">
    <location>
        <begin position="202"/>
        <end position="251"/>
    </location>
</feature>
<dbReference type="EMBL" id="JBBDHD010000019">
    <property type="protein sequence ID" value="MFH7595477.1"/>
    <property type="molecule type" value="Genomic_DNA"/>
</dbReference>
<sequence length="464" mass="47435">MERIVEEIREDLDRRIALAADRLTDRTLAEDPAWAALPDRAELRERMHHTLRQAVEGLARTVRGEPVELAGARAAGALRAGQGLPLASLRNAYRYGGRLVWQCLAEAVAAHDRAALPRLLAGAGALWDVLDQLTDAASEAYRRAGAERGERERERRAALLDVLLDATAAAARTPESVASAAARLGLPDRGRFAVVVLGPAGPGGGGMPGPSRADGGVTGAPLPGGGAAGPSLPGDTYGDDGTGGASGPGAGGPRVLWRIGADGETGLAELGRHPLEALRALLAPLPVRAGISPVVASPGELAGARRLAALALRTAAPSPAGSGGAVLLDERLPVALVAADPELAARLREVVLGPVLALPPQEARVLLATLGTWLACRGSTTFAAQRLYCHRNTVSNRLRRLEQLTGRALSDPAHVVELALAHAAVAQRATAPPPPAAASAPAVAAAGDGPNPAGTARRSPRSPG</sequence>
<feature type="region of interest" description="Disordered" evidence="2">
    <location>
        <begin position="427"/>
        <end position="464"/>
    </location>
</feature>
<gene>
    <name evidence="6" type="ORF">WDV06_10295</name>
</gene>
<evidence type="ECO:0000313" key="7">
    <source>
        <dbReference type="Proteomes" id="UP001610631"/>
    </source>
</evidence>
<comment type="similarity">
    <text evidence="1">Belongs to the CdaR family.</text>
</comment>
<dbReference type="InterPro" id="IPR042070">
    <property type="entry name" value="PucR_C-HTH_sf"/>
</dbReference>
<evidence type="ECO:0000259" key="4">
    <source>
        <dbReference type="Pfam" id="PF14361"/>
    </source>
</evidence>
<comment type="caution">
    <text evidence="6">The sequence shown here is derived from an EMBL/GenBank/DDBJ whole genome shotgun (WGS) entry which is preliminary data.</text>
</comment>
<keyword evidence="7" id="KW-1185">Reference proteome</keyword>